<evidence type="ECO:0000313" key="9">
    <source>
        <dbReference type="Proteomes" id="UP000276443"/>
    </source>
</evidence>
<name>A0A3N5BQP5_9BACI</name>
<dbReference type="PANTHER" id="PTHR34296">
    <property type="entry name" value="TRANSCRIPTIONAL ACTIVATOR PROTEIN MED"/>
    <property type="match status" value="1"/>
</dbReference>
<keyword evidence="4" id="KW-0732">Signal</keyword>
<dbReference type="Pfam" id="PF02608">
    <property type="entry name" value="Bmp"/>
    <property type="match status" value="1"/>
</dbReference>
<evidence type="ECO:0000256" key="2">
    <source>
        <dbReference type="ARBA" id="ARBA00008610"/>
    </source>
</evidence>
<dbReference type="InterPro" id="IPR003760">
    <property type="entry name" value="PnrA-like"/>
</dbReference>
<gene>
    <name evidence="8" type="ORF">EDC24_2088</name>
</gene>
<dbReference type="PANTHER" id="PTHR34296:SF2">
    <property type="entry name" value="ABC TRANSPORTER GUANOSINE-BINDING PROTEIN NUPN"/>
    <property type="match status" value="1"/>
</dbReference>
<accession>A0A3N5BQP5</accession>
<proteinExistence type="inferred from homology"/>
<dbReference type="InterPro" id="IPR050957">
    <property type="entry name" value="BMP_lipoprotein"/>
</dbReference>
<dbReference type="SUPFAM" id="SSF53822">
    <property type="entry name" value="Periplasmic binding protein-like I"/>
    <property type="match status" value="1"/>
</dbReference>
<dbReference type="InterPro" id="IPR028082">
    <property type="entry name" value="Peripla_BP_I"/>
</dbReference>
<evidence type="ECO:0000256" key="6">
    <source>
        <dbReference type="ARBA" id="ARBA00023288"/>
    </source>
</evidence>
<sequence length="316" mass="35923">MKKIWTTLWIIITFSLLVSCGQVFDRGQLNNVGLLLDGTIHDETWGKGAYLGALNIKDEHNVSVLTHENVTTQRETEEHVKDLDRQGVNLIFGHGAQFGQYFDQLNEYYPDIHFVYFNGNTFDHNITSIQFDGFEMGYFAGKLSAKMTETGHIGVISAYQNQPEVQGFFEGVRSVDSDVQLQLKSVFDWYDQQRAMLLFDELMENDIDVVYPAGDGFNVPIINAAQEQDIYAIGYINDQYDVAPDTVITSTIQDLEELYLHIADEYDNEDLPSGIIHFGFDNKYVHLGEFGDEVSEDIQEEMEQSIANYIDTGSLD</sequence>
<evidence type="ECO:0000256" key="4">
    <source>
        <dbReference type="ARBA" id="ARBA00022729"/>
    </source>
</evidence>
<evidence type="ECO:0000256" key="3">
    <source>
        <dbReference type="ARBA" id="ARBA00022475"/>
    </source>
</evidence>
<dbReference type="EMBL" id="RKRF01000010">
    <property type="protein sequence ID" value="RPF52098.1"/>
    <property type="molecule type" value="Genomic_DNA"/>
</dbReference>
<keyword evidence="9" id="KW-1185">Reference proteome</keyword>
<feature type="domain" description="ABC transporter substrate-binding protein PnrA-like" evidence="7">
    <location>
        <begin position="31"/>
        <end position="312"/>
    </location>
</feature>
<dbReference type="GO" id="GO:0005886">
    <property type="term" value="C:plasma membrane"/>
    <property type="evidence" value="ECO:0007669"/>
    <property type="project" value="UniProtKB-SubCell"/>
</dbReference>
<dbReference type="PROSITE" id="PS51257">
    <property type="entry name" value="PROKAR_LIPOPROTEIN"/>
    <property type="match status" value="1"/>
</dbReference>
<organism evidence="8 9">
    <name type="scientific">Aquisalibacillus elongatus</name>
    <dbReference type="NCBI Taxonomy" id="485577"/>
    <lineage>
        <taxon>Bacteria</taxon>
        <taxon>Bacillati</taxon>
        <taxon>Bacillota</taxon>
        <taxon>Bacilli</taxon>
        <taxon>Bacillales</taxon>
        <taxon>Bacillaceae</taxon>
        <taxon>Aquisalibacillus</taxon>
    </lineage>
</organism>
<protein>
    <submittedName>
        <fullName evidence="8">Nucleoside-binding protein</fullName>
    </submittedName>
</protein>
<dbReference type="Proteomes" id="UP000276443">
    <property type="component" value="Unassembled WGS sequence"/>
</dbReference>
<evidence type="ECO:0000313" key="8">
    <source>
        <dbReference type="EMBL" id="RPF52098.1"/>
    </source>
</evidence>
<comment type="similarity">
    <text evidence="2">Belongs to the BMP lipoprotein family.</text>
</comment>
<dbReference type="Gene3D" id="3.40.50.2300">
    <property type="match status" value="2"/>
</dbReference>
<comment type="subcellular location">
    <subcellularLocation>
        <location evidence="1">Cell membrane</location>
        <topology evidence="1">Lipid-anchor</topology>
    </subcellularLocation>
</comment>
<dbReference type="AlphaFoldDB" id="A0A3N5BQP5"/>
<evidence type="ECO:0000259" key="7">
    <source>
        <dbReference type="Pfam" id="PF02608"/>
    </source>
</evidence>
<comment type="caution">
    <text evidence="8">The sequence shown here is derived from an EMBL/GenBank/DDBJ whole genome shotgun (WGS) entry which is preliminary data.</text>
</comment>
<keyword evidence="5" id="KW-0472">Membrane</keyword>
<reference evidence="8 9" key="1">
    <citation type="submission" date="2018-11" db="EMBL/GenBank/DDBJ databases">
        <title>Genomic Encyclopedia of Type Strains, Phase IV (KMG-IV): sequencing the most valuable type-strain genomes for metagenomic binning, comparative biology and taxonomic classification.</title>
        <authorList>
            <person name="Goeker M."/>
        </authorList>
    </citation>
    <scope>NUCLEOTIDE SEQUENCE [LARGE SCALE GENOMIC DNA]</scope>
    <source>
        <strain evidence="8 9">DSM 18090</strain>
    </source>
</reference>
<evidence type="ECO:0000256" key="5">
    <source>
        <dbReference type="ARBA" id="ARBA00023136"/>
    </source>
</evidence>
<evidence type="ECO:0000256" key="1">
    <source>
        <dbReference type="ARBA" id="ARBA00004193"/>
    </source>
</evidence>
<dbReference type="RefSeq" id="WP_170158547.1">
    <property type="nucleotide sequence ID" value="NZ_RKRF01000010.1"/>
</dbReference>
<keyword evidence="3" id="KW-1003">Cell membrane</keyword>
<keyword evidence="6" id="KW-0449">Lipoprotein</keyword>